<evidence type="ECO:0008006" key="4">
    <source>
        <dbReference type="Google" id="ProtNLM"/>
    </source>
</evidence>
<name>A0AAD7HF10_9AGAR</name>
<feature type="region of interest" description="Disordered" evidence="1">
    <location>
        <begin position="800"/>
        <end position="829"/>
    </location>
</feature>
<feature type="compositionally biased region" description="Low complexity" evidence="1">
    <location>
        <begin position="541"/>
        <end position="559"/>
    </location>
</feature>
<feature type="compositionally biased region" description="Acidic residues" evidence="1">
    <location>
        <begin position="746"/>
        <end position="777"/>
    </location>
</feature>
<dbReference type="PANTHER" id="PTHR47336:SF2">
    <property type="entry name" value="TRANSCRIPTION FACTOR HMS1-RELATED"/>
    <property type="match status" value="1"/>
</dbReference>
<feature type="region of interest" description="Disordered" evidence="1">
    <location>
        <begin position="540"/>
        <end position="563"/>
    </location>
</feature>
<organism evidence="2 3">
    <name type="scientific">Mycena metata</name>
    <dbReference type="NCBI Taxonomy" id="1033252"/>
    <lineage>
        <taxon>Eukaryota</taxon>
        <taxon>Fungi</taxon>
        <taxon>Dikarya</taxon>
        <taxon>Basidiomycota</taxon>
        <taxon>Agaricomycotina</taxon>
        <taxon>Agaricomycetes</taxon>
        <taxon>Agaricomycetidae</taxon>
        <taxon>Agaricales</taxon>
        <taxon>Marasmiineae</taxon>
        <taxon>Mycenaceae</taxon>
        <taxon>Mycena</taxon>
    </lineage>
</organism>
<gene>
    <name evidence="2" type="ORF">B0H16DRAFT_1797541</name>
</gene>
<reference evidence="2" key="1">
    <citation type="submission" date="2023-03" db="EMBL/GenBank/DDBJ databases">
        <title>Massive genome expansion in bonnet fungi (Mycena s.s.) driven by repeated elements and novel gene families across ecological guilds.</title>
        <authorList>
            <consortium name="Lawrence Berkeley National Laboratory"/>
            <person name="Harder C.B."/>
            <person name="Miyauchi S."/>
            <person name="Viragh M."/>
            <person name="Kuo A."/>
            <person name="Thoen E."/>
            <person name="Andreopoulos B."/>
            <person name="Lu D."/>
            <person name="Skrede I."/>
            <person name="Drula E."/>
            <person name="Henrissat B."/>
            <person name="Morin E."/>
            <person name="Kohler A."/>
            <person name="Barry K."/>
            <person name="LaButti K."/>
            <person name="Morin E."/>
            <person name="Salamov A."/>
            <person name="Lipzen A."/>
            <person name="Mereny Z."/>
            <person name="Hegedus B."/>
            <person name="Baldrian P."/>
            <person name="Stursova M."/>
            <person name="Weitz H."/>
            <person name="Taylor A."/>
            <person name="Grigoriev I.V."/>
            <person name="Nagy L.G."/>
            <person name="Martin F."/>
            <person name="Kauserud H."/>
        </authorList>
    </citation>
    <scope>NUCLEOTIDE SEQUENCE</scope>
    <source>
        <strain evidence="2">CBHHK182m</strain>
    </source>
</reference>
<protein>
    <recommendedName>
        <fullName evidence="4">BHLH domain-containing protein</fullName>
    </recommendedName>
</protein>
<feature type="compositionally biased region" description="Acidic residues" evidence="1">
    <location>
        <begin position="468"/>
        <end position="477"/>
    </location>
</feature>
<feature type="region of interest" description="Disordered" evidence="1">
    <location>
        <begin position="465"/>
        <end position="495"/>
    </location>
</feature>
<dbReference type="InterPro" id="IPR052099">
    <property type="entry name" value="Regulatory_TF_Diverse"/>
</dbReference>
<evidence type="ECO:0000313" key="2">
    <source>
        <dbReference type="EMBL" id="KAJ7718326.1"/>
    </source>
</evidence>
<evidence type="ECO:0000256" key="1">
    <source>
        <dbReference type="SAM" id="MobiDB-lite"/>
    </source>
</evidence>
<sequence>MHRSLPVFSHPPLCLFSPRLPLLVNRGITVTPDRGKQVNTATNTRLSTFNLLLHNHSQHNMHQTDDDLSPSIGAPPAWNSLNSTPVPAALVRVRERRQHQLLLPPPSMRAAPVDTRYSASTDDPAAELANRVRKNAGVVLAMQIGSDPQFHPPASTAPPAPSYPTPNTAASAFTTAPVAPSAPPTPATPVQTATQSRPKTSHTTIERRYRTNVNARIQLLHQAVPALRVVDRAAAIKAGELYRDGDASDPENHINARGFIDGVKIMCKCSKAVEYIRVLKNREKRLTCELEGLKTLLRGLVGGTELLGEWEREWVGMFGVGERDEVVPLPASATASASANSSHAGSPALALSTSVPMHSSTAAYAQRQQEIMQQHQQPRQQDLTSAPRQYLLGAFALFSLFANANVSSPAPSSSSYSHQPTHAHEGHVITPVSIAGKVYGHGLEGDMGLLQASHFLASAAVLTKVEEGEGSEPEAETDGERSAGSRGSLSEDVDTDVWEEEGMQYRRRRTATRRRVFWTHAPAHRILAIHVRFPFHNHHLPSSTSTTTTSRPSARARSSTKTDNRRRLLALLVRPVPLLGARVTPRLWAGVDEAAGRLGAMKRTRTRRGGISVLRTLEAGAAVERLRAVGGRAFVREVLGASFTSTPTFTSAPTSTASTSTSTSTASTSSASTSTSTSSTPNEDADASTGILAKAAASEREVARVREREREEARAALEVAARLGGRIARLGARVGCILEGSSSLSPDDDAPDWDADAEFGDGEENWEQEGEDGEQEGAEANVEKLLRAIVLYRHVFGSPSASSPASPASSASASANTKGASASRTSAAARALRRTLGSSEVFEDAGAGVEEARNRVVDLLTGEV</sequence>
<feature type="compositionally biased region" description="Low complexity" evidence="1">
    <location>
        <begin position="165"/>
        <end position="179"/>
    </location>
</feature>
<feature type="compositionally biased region" description="Low complexity" evidence="1">
    <location>
        <begin position="645"/>
        <end position="680"/>
    </location>
</feature>
<dbReference type="AlphaFoldDB" id="A0AAD7HF10"/>
<feature type="region of interest" description="Disordered" evidence="1">
    <location>
        <begin position="645"/>
        <end position="687"/>
    </location>
</feature>
<proteinExistence type="predicted"/>
<feature type="compositionally biased region" description="Pro residues" evidence="1">
    <location>
        <begin position="155"/>
        <end position="164"/>
    </location>
</feature>
<dbReference type="Proteomes" id="UP001215598">
    <property type="component" value="Unassembled WGS sequence"/>
</dbReference>
<comment type="caution">
    <text evidence="2">The sequence shown here is derived from an EMBL/GenBank/DDBJ whole genome shotgun (WGS) entry which is preliminary data.</text>
</comment>
<dbReference type="EMBL" id="JARKIB010000266">
    <property type="protein sequence ID" value="KAJ7718326.1"/>
    <property type="molecule type" value="Genomic_DNA"/>
</dbReference>
<dbReference type="GO" id="GO:0046983">
    <property type="term" value="F:protein dimerization activity"/>
    <property type="evidence" value="ECO:0007669"/>
    <property type="project" value="InterPro"/>
</dbReference>
<dbReference type="SUPFAM" id="SSF47459">
    <property type="entry name" value="HLH, helix-loop-helix DNA-binding domain"/>
    <property type="match status" value="1"/>
</dbReference>
<dbReference type="Gene3D" id="4.10.280.10">
    <property type="entry name" value="Helix-loop-helix DNA-binding domain"/>
    <property type="match status" value="1"/>
</dbReference>
<dbReference type="PANTHER" id="PTHR47336">
    <property type="entry name" value="TRANSCRIPTION FACTOR HMS1-RELATED"/>
    <property type="match status" value="1"/>
</dbReference>
<feature type="region of interest" description="Disordered" evidence="1">
    <location>
        <begin position="146"/>
        <end position="204"/>
    </location>
</feature>
<evidence type="ECO:0000313" key="3">
    <source>
        <dbReference type="Proteomes" id="UP001215598"/>
    </source>
</evidence>
<dbReference type="InterPro" id="IPR036638">
    <property type="entry name" value="HLH_DNA-bd_sf"/>
</dbReference>
<accession>A0AAD7HF10</accession>
<feature type="region of interest" description="Disordered" evidence="1">
    <location>
        <begin position="741"/>
        <end position="778"/>
    </location>
</feature>
<keyword evidence="3" id="KW-1185">Reference proteome</keyword>